<feature type="signal peptide" evidence="5">
    <location>
        <begin position="1"/>
        <end position="17"/>
    </location>
</feature>
<keyword evidence="3" id="KW-0964">Secreted</keyword>
<evidence type="ECO:0000256" key="3">
    <source>
        <dbReference type="ARBA" id="ARBA00022525"/>
    </source>
</evidence>
<evidence type="ECO:0000256" key="2">
    <source>
        <dbReference type="ARBA" id="ARBA00010112"/>
    </source>
</evidence>
<comment type="caution">
    <text evidence="6">The sequence shown here is derived from an EMBL/GenBank/DDBJ whole genome shotgun (WGS) entry which is preliminary data.</text>
</comment>
<accession>A0AA36FSR0</accession>
<dbReference type="GO" id="GO:0005576">
    <property type="term" value="C:extracellular region"/>
    <property type="evidence" value="ECO:0007669"/>
    <property type="project" value="UniProtKB-SubCell"/>
</dbReference>
<keyword evidence="4 5" id="KW-0732">Signal</keyword>
<dbReference type="GO" id="GO:0009986">
    <property type="term" value="C:cell surface"/>
    <property type="evidence" value="ECO:0007669"/>
    <property type="project" value="InterPro"/>
</dbReference>
<feature type="chain" id="PRO_5041206758" description="Transthyretin-like family protein" evidence="5">
    <location>
        <begin position="18"/>
        <end position="146"/>
    </location>
</feature>
<comment type="subcellular location">
    <subcellularLocation>
        <location evidence="1">Secreted</location>
    </subcellularLocation>
</comment>
<comment type="similarity">
    <text evidence="2">Belongs to the nematode transthyretin-like family.</text>
</comment>
<reference evidence="6" key="1">
    <citation type="submission" date="2023-06" db="EMBL/GenBank/DDBJ databases">
        <authorList>
            <person name="Delattre M."/>
        </authorList>
    </citation>
    <scope>NUCLEOTIDE SEQUENCE</scope>
    <source>
        <strain evidence="6">AF72</strain>
    </source>
</reference>
<keyword evidence="7" id="KW-1185">Reference proteome</keyword>
<dbReference type="EMBL" id="CATQJA010001128">
    <property type="protein sequence ID" value="CAJ0565899.1"/>
    <property type="molecule type" value="Genomic_DNA"/>
</dbReference>
<feature type="non-terminal residue" evidence="6">
    <location>
        <position position="146"/>
    </location>
</feature>
<dbReference type="Pfam" id="PF01060">
    <property type="entry name" value="TTR-52"/>
    <property type="match status" value="1"/>
</dbReference>
<dbReference type="InterPro" id="IPR038479">
    <property type="entry name" value="Transthyretin-like_sf"/>
</dbReference>
<dbReference type="Proteomes" id="UP001177023">
    <property type="component" value="Unassembled WGS sequence"/>
</dbReference>
<evidence type="ECO:0008006" key="8">
    <source>
        <dbReference type="Google" id="ProtNLM"/>
    </source>
</evidence>
<evidence type="ECO:0000256" key="5">
    <source>
        <dbReference type="SAM" id="SignalP"/>
    </source>
</evidence>
<dbReference type="AlphaFoldDB" id="A0AA36FSR0"/>
<evidence type="ECO:0000313" key="7">
    <source>
        <dbReference type="Proteomes" id="UP001177023"/>
    </source>
</evidence>
<evidence type="ECO:0000313" key="6">
    <source>
        <dbReference type="EMBL" id="CAJ0565899.1"/>
    </source>
</evidence>
<dbReference type="InterPro" id="IPR001534">
    <property type="entry name" value="Transthyretin-like"/>
</dbReference>
<organism evidence="6 7">
    <name type="scientific">Mesorhabditis spiculigera</name>
    <dbReference type="NCBI Taxonomy" id="96644"/>
    <lineage>
        <taxon>Eukaryota</taxon>
        <taxon>Metazoa</taxon>
        <taxon>Ecdysozoa</taxon>
        <taxon>Nematoda</taxon>
        <taxon>Chromadorea</taxon>
        <taxon>Rhabditida</taxon>
        <taxon>Rhabditina</taxon>
        <taxon>Rhabditomorpha</taxon>
        <taxon>Rhabditoidea</taxon>
        <taxon>Rhabditidae</taxon>
        <taxon>Mesorhabditinae</taxon>
        <taxon>Mesorhabditis</taxon>
    </lineage>
</organism>
<gene>
    <name evidence="6" type="ORF">MSPICULIGERA_LOCUS4523</name>
</gene>
<proteinExistence type="inferred from homology"/>
<name>A0AA36FSR0_9BILA</name>
<dbReference type="PANTHER" id="PTHR21700">
    <property type="entry name" value="TRANSTHYRETIN-LIKE FAMILY PROTEIN-RELATED"/>
    <property type="match status" value="1"/>
</dbReference>
<dbReference type="Gene3D" id="2.60.40.3330">
    <property type="match status" value="1"/>
</dbReference>
<evidence type="ECO:0000256" key="4">
    <source>
        <dbReference type="ARBA" id="ARBA00022729"/>
    </source>
</evidence>
<sequence>MRSILLIVFGFVCVSDALLGFGFEQTAAIKGRLMCNGRPARDVVVKMYDKDLLFDSKMGETKTDSDGYFSMVGKGREISTVDAKVNFYHNCENSMIRSVFECPRKFSIYLPTKYISHSSNPELVYDFHQMELAGRFPDESHDCLHR</sequence>
<protein>
    <recommendedName>
        <fullName evidence="8">Transthyretin-like family protein</fullName>
    </recommendedName>
</protein>
<evidence type="ECO:0000256" key="1">
    <source>
        <dbReference type="ARBA" id="ARBA00004613"/>
    </source>
</evidence>